<dbReference type="CDD" id="cd06223">
    <property type="entry name" value="PRTases_typeI"/>
    <property type="match status" value="1"/>
</dbReference>
<feature type="domain" description="Phosphoribosyltransferase" evidence="7">
    <location>
        <begin position="38"/>
        <end position="148"/>
    </location>
</feature>
<feature type="binding site" evidence="6">
    <location>
        <position position="95"/>
    </location>
    <ligand>
        <name>5-phospho-alpha-D-ribose 1-diphosphate</name>
        <dbReference type="ChEBI" id="CHEBI:58017"/>
        <note>ligand shared between dimeric partners</note>
    </ligand>
</feature>
<evidence type="ECO:0000313" key="9">
    <source>
        <dbReference type="Proteomes" id="UP001595696"/>
    </source>
</evidence>
<evidence type="ECO:0000256" key="6">
    <source>
        <dbReference type="HAMAP-Rule" id="MF_01208"/>
    </source>
</evidence>
<dbReference type="Proteomes" id="UP001595696">
    <property type="component" value="Unassembled WGS sequence"/>
</dbReference>
<dbReference type="GO" id="GO:0004588">
    <property type="term" value="F:orotate phosphoribosyltransferase activity"/>
    <property type="evidence" value="ECO:0007669"/>
    <property type="project" value="UniProtKB-EC"/>
</dbReference>
<comment type="similarity">
    <text evidence="6">Belongs to the purine/pyrimidine phosphoribosyltransferase family. PyrE subfamily.</text>
</comment>
<sequence length="185" mass="19110">MTPPPELITRIRDTALQRGEFILPSGEILDEYFDQYALAASPVLLAEVAAALAELVPAETDVLAGVALGGIALAVAVSAATGVPTAFVRADPKPHGLRRQVEGPVATGARVVVIDDVVRTGGQVRHAVAALHGAGARVPRAICVLDRHLGGRDMLRATGVELRALLDPATLMQLPRGAGVADARG</sequence>
<keyword evidence="9" id="KW-1185">Reference proteome</keyword>
<keyword evidence="6" id="KW-0460">Magnesium</keyword>
<comment type="function">
    <text evidence="6">Catalyzes the transfer of a ribosyl phosphate group from 5-phosphoribose 1-diphosphate to orotate, leading to the formation of orotidine monophosphate (OMP).</text>
</comment>
<dbReference type="NCBIfam" id="TIGR00336">
    <property type="entry name" value="pyrE"/>
    <property type="match status" value="1"/>
</dbReference>
<keyword evidence="4 6" id="KW-0808">Transferase</keyword>
<dbReference type="PANTHER" id="PTHR19278">
    <property type="entry name" value="OROTATE PHOSPHORIBOSYLTRANSFERASE"/>
    <property type="match status" value="1"/>
</dbReference>
<gene>
    <name evidence="6 8" type="primary">pyrE</name>
    <name evidence="8" type="ORF">ACFO0B_06595</name>
</gene>
<dbReference type="EC" id="2.4.2.10" evidence="2 6"/>
<evidence type="ECO:0000256" key="2">
    <source>
        <dbReference type="ARBA" id="ARBA00011971"/>
    </source>
</evidence>
<dbReference type="Pfam" id="PF00156">
    <property type="entry name" value="Pribosyltran"/>
    <property type="match status" value="1"/>
</dbReference>
<comment type="caution">
    <text evidence="8">The sequence shown here is derived from an EMBL/GenBank/DDBJ whole genome shotgun (WGS) entry which is preliminary data.</text>
</comment>
<feature type="binding site" description="in other chain" evidence="6">
    <location>
        <begin position="115"/>
        <end position="123"/>
    </location>
    <ligand>
        <name>5-phospho-alpha-D-ribose 1-diphosphate</name>
        <dbReference type="ChEBI" id="CHEBI:58017"/>
        <note>ligand shared between dimeric partners</note>
    </ligand>
</feature>
<name>A0ABV8DP74_9NOCA</name>
<dbReference type="InterPro" id="IPR029057">
    <property type="entry name" value="PRTase-like"/>
</dbReference>
<dbReference type="EMBL" id="JBHSAX010000006">
    <property type="protein sequence ID" value="MFC3961653.1"/>
    <property type="molecule type" value="Genomic_DNA"/>
</dbReference>
<evidence type="ECO:0000256" key="5">
    <source>
        <dbReference type="ARBA" id="ARBA00022975"/>
    </source>
</evidence>
<dbReference type="HAMAP" id="MF_01208">
    <property type="entry name" value="PyrE"/>
    <property type="match status" value="1"/>
</dbReference>
<dbReference type="PANTHER" id="PTHR19278:SF9">
    <property type="entry name" value="URIDINE 5'-MONOPHOSPHATE SYNTHASE"/>
    <property type="match status" value="1"/>
</dbReference>
<dbReference type="SUPFAM" id="SSF53271">
    <property type="entry name" value="PRTase-like"/>
    <property type="match status" value="1"/>
</dbReference>
<dbReference type="Gene3D" id="3.40.50.2020">
    <property type="match status" value="1"/>
</dbReference>
<evidence type="ECO:0000256" key="4">
    <source>
        <dbReference type="ARBA" id="ARBA00022679"/>
    </source>
</evidence>
<evidence type="ECO:0000256" key="1">
    <source>
        <dbReference type="ARBA" id="ARBA00004889"/>
    </source>
</evidence>
<keyword evidence="5 6" id="KW-0665">Pyrimidine biosynthesis</keyword>
<protein>
    <recommendedName>
        <fullName evidence="2 6">Orotate phosphoribosyltransferase</fullName>
        <shortName evidence="6">OPRT</shortName>
        <shortName evidence="6">OPRTase</shortName>
        <ecNumber evidence="2 6">2.4.2.10</ecNumber>
    </recommendedName>
</protein>
<feature type="binding site" evidence="6">
    <location>
        <position position="93"/>
    </location>
    <ligand>
        <name>5-phospho-alpha-D-ribose 1-diphosphate</name>
        <dbReference type="ChEBI" id="CHEBI:58017"/>
        <note>ligand shared between dimeric partners</note>
    </ligand>
</feature>
<dbReference type="RefSeq" id="WP_378611411.1">
    <property type="nucleotide sequence ID" value="NZ_JBHSAX010000006.1"/>
</dbReference>
<evidence type="ECO:0000259" key="7">
    <source>
        <dbReference type="Pfam" id="PF00156"/>
    </source>
</evidence>
<dbReference type="InterPro" id="IPR000836">
    <property type="entry name" value="PRTase_dom"/>
</dbReference>
<comment type="caution">
    <text evidence="6">Lacks conserved residue(s) required for the propagation of feature annotation.</text>
</comment>
<dbReference type="InterPro" id="IPR023031">
    <property type="entry name" value="OPRT"/>
</dbReference>
<comment type="pathway">
    <text evidence="1 6">Pyrimidine metabolism; UMP biosynthesis via de novo pathway; UMP from orotate: step 1/2.</text>
</comment>
<accession>A0ABV8DP74</accession>
<comment type="subunit">
    <text evidence="6">Homodimer.</text>
</comment>
<evidence type="ECO:0000313" key="8">
    <source>
        <dbReference type="EMBL" id="MFC3961653.1"/>
    </source>
</evidence>
<feature type="binding site" evidence="6">
    <location>
        <position position="147"/>
    </location>
    <ligand>
        <name>orotate</name>
        <dbReference type="ChEBI" id="CHEBI:30839"/>
    </ligand>
</feature>
<comment type="cofactor">
    <cofactor evidence="6">
        <name>Mg(2+)</name>
        <dbReference type="ChEBI" id="CHEBI:18420"/>
    </cofactor>
</comment>
<keyword evidence="3 6" id="KW-0328">Glycosyltransferase</keyword>
<organism evidence="8 9">
    <name type="scientific">Nocardia jiangsuensis</name>
    <dbReference type="NCBI Taxonomy" id="1691563"/>
    <lineage>
        <taxon>Bacteria</taxon>
        <taxon>Bacillati</taxon>
        <taxon>Actinomycetota</taxon>
        <taxon>Actinomycetes</taxon>
        <taxon>Mycobacteriales</taxon>
        <taxon>Nocardiaceae</taxon>
        <taxon>Nocardia</taxon>
    </lineage>
</organism>
<proteinExistence type="inferred from homology"/>
<evidence type="ECO:0000256" key="3">
    <source>
        <dbReference type="ARBA" id="ARBA00022676"/>
    </source>
</evidence>
<feature type="binding site" evidence="6">
    <location>
        <position position="89"/>
    </location>
    <ligand>
        <name>5-phospho-alpha-D-ribose 1-diphosphate</name>
        <dbReference type="ChEBI" id="CHEBI:58017"/>
        <note>ligand shared between dimeric partners</note>
    </ligand>
</feature>
<dbReference type="InterPro" id="IPR004467">
    <property type="entry name" value="Or_phspho_trans_dom"/>
</dbReference>
<reference evidence="9" key="1">
    <citation type="journal article" date="2019" name="Int. J. Syst. Evol. Microbiol.">
        <title>The Global Catalogue of Microorganisms (GCM) 10K type strain sequencing project: providing services to taxonomists for standard genome sequencing and annotation.</title>
        <authorList>
            <consortium name="The Broad Institute Genomics Platform"/>
            <consortium name="The Broad Institute Genome Sequencing Center for Infectious Disease"/>
            <person name="Wu L."/>
            <person name="Ma J."/>
        </authorList>
    </citation>
    <scope>NUCLEOTIDE SEQUENCE [LARGE SCALE GENOMIC DNA]</scope>
    <source>
        <strain evidence="9">CGMCC 4.7330</strain>
    </source>
</reference>
<comment type="catalytic activity">
    <reaction evidence="6">
        <text>orotidine 5'-phosphate + diphosphate = orotate + 5-phospho-alpha-D-ribose 1-diphosphate</text>
        <dbReference type="Rhea" id="RHEA:10380"/>
        <dbReference type="ChEBI" id="CHEBI:30839"/>
        <dbReference type="ChEBI" id="CHEBI:33019"/>
        <dbReference type="ChEBI" id="CHEBI:57538"/>
        <dbReference type="ChEBI" id="CHEBI:58017"/>
        <dbReference type="EC" id="2.4.2.10"/>
    </reaction>
</comment>